<keyword evidence="6" id="KW-1185">Reference proteome</keyword>
<dbReference type="Gene3D" id="2.40.50.40">
    <property type="match status" value="1"/>
</dbReference>
<feature type="signal peptide" evidence="3">
    <location>
        <begin position="1"/>
        <end position="19"/>
    </location>
</feature>
<keyword evidence="3" id="KW-0732">Signal</keyword>
<dbReference type="PANTHER" id="PTHR12015">
    <property type="entry name" value="SMALL INDUCIBLE CYTOKINE A"/>
    <property type="match status" value="1"/>
</dbReference>
<dbReference type="AlphaFoldDB" id="A0AA88NR89"/>
<comment type="caution">
    <text evidence="5">The sequence shown here is derived from an EMBL/GenBank/DDBJ whole genome shotgun (WGS) entry which is preliminary data.</text>
</comment>
<reference evidence="5" key="1">
    <citation type="submission" date="2023-08" db="EMBL/GenBank/DDBJ databases">
        <title>Pelteobagrus vachellii genome.</title>
        <authorList>
            <person name="Liu H."/>
        </authorList>
    </citation>
    <scope>NUCLEOTIDE SEQUENCE</scope>
    <source>
        <strain evidence="5">PRFRI_2022a</strain>
        <tissue evidence="5">Muscle</tissue>
    </source>
</reference>
<proteinExistence type="predicted"/>
<dbReference type="CDD" id="cd00272">
    <property type="entry name" value="Chemokine_CC"/>
    <property type="match status" value="1"/>
</dbReference>
<evidence type="ECO:0000256" key="2">
    <source>
        <dbReference type="SAM" id="MobiDB-lite"/>
    </source>
</evidence>
<feature type="chain" id="PRO_5041635189" description="Chemokine interleukin-8-like domain-containing protein" evidence="3">
    <location>
        <begin position="20"/>
        <end position="189"/>
    </location>
</feature>
<dbReference type="InterPro" id="IPR036048">
    <property type="entry name" value="Interleukin_8-like_sf"/>
</dbReference>
<accession>A0AA88NR89</accession>
<dbReference type="GO" id="GO:0006955">
    <property type="term" value="P:immune response"/>
    <property type="evidence" value="ECO:0007669"/>
    <property type="project" value="InterPro"/>
</dbReference>
<name>A0AA88NR89_TACVA</name>
<evidence type="ECO:0000259" key="4">
    <source>
        <dbReference type="SMART" id="SM00199"/>
    </source>
</evidence>
<evidence type="ECO:0000256" key="1">
    <source>
        <dbReference type="ARBA" id="ARBA00022514"/>
    </source>
</evidence>
<evidence type="ECO:0000313" key="5">
    <source>
        <dbReference type="EMBL" id="KAK2860963.1"/>
    </source>
</evidence>
<feature type="compositionally biased region" description="Polar residues" evidence="2">
    <location>
        <begin position="172"/>
        <end position="189"/>
    </location>
</feature>
<gene>
    <name evidence="5" type="ORF">Q7C36_005129</name>
</gene>
<dbReference type="InterPro" id="IPR039809">
    <property type="entry name" value="Chemokine_b/g/d"/>
</dbReference>
<keyword evidence="1" id="KW-0202">Cytokine</keyword>
<evidence type="ECO:0000256" key="3">
    <source>
        <dbReference type="SAM" id="SignalP"/>
    </source>
</evidence>
<dbReference type="EMBL" id="JAVHJS010000004">
    <property type="protein sequence ID" value="KAK2860963.1"/>
    <property type="molecule type" value="Genomic_DNA"/>
</dbReference>
<sequence>MHLTLFFFCTSTVFTSVFALRNGAPRNCCLSINPQKVNVSSIVNYWPQDNGMCPVKAIVFILDNGKSLCSNPDLHWTKKAMQKVDEAAEKVPNHSSGLGSDALQENTEGFLKTTMLPLTSRWPQVPAQVGMSTRKHRAKPSKPHRGRRKRIKIIKKKRKGKNKGKKEKQKTTKQPVSNHTSSFTTSSYE</sequence>
<dbReference type="GO" id="GO:0008009">
    <property type="term" value="F:chemokine activity"/>
    <property type="evidence" value="ECO:0007669"/>
    <property type="project" value="InterPro"/>
</dbReference>
<feature type="compositionally biased region" description="Basic residues" evidence="2">
    <location>
        <begin position="133"/>
        <end position="168"/>
    </location>
</feature>
<dbReference type="Proteomes" id="UP001187315">
    <property type="component" value="Unassembled WGS sequence"/>
</dbReference>
<dbReference type="InterPro" id="IPR001811">
    <property type="entry name" value="Chemokine_IL8-like_dom"/>
</dbReference>
<organism evidence="5 6">
    <name type="scientific">Tachysurus vachellii</name>
    <name type="common">Darkbarbel catfish</name>
    <name type="synonym">Pelteobagrus vachellii</name>
    <dbReference type="NCBI Taxonomy" id="175792"/>
    <lineage>
        <taxon>Eukaryota</taxon>
        <taxon>Metazoa</taxon>
        <taxon>Chordata</taxon>
        <taxon>Craniata</taxon>
        <taxon>Vertebrata</taxon>
        <taxon>Euteleostomi</taxon>
        <taxon>Actinopterygii</taxon>
        <taxon>Neopterygii</taxon>
        <taxon>Teleostei</taxon>
        <taxon>Ostariophysi</taxon>
        <taxon>Siluriformes</taxon>
        <taxon>Bagridae</taxon>
        <taxon>Tachysurus</taxon>
    </lineage>
</organism>
<dbReference type="GO" id="GO:0005615">
    <property type="term" value="C:extracellular space"/>
    <property type="evidence" value="ECO:0007669"/>
    <property type="project" value="UniProtKB-KW"/>
</dbReference>
<dbReference type="PANTHER" id="PTHR12015:SF108">
    <property type="entry name" value="C-C MOTIF CHEMOKINE 20"/>
    <property type="match status" value="1"/>
</dbReference>
<feature type="domain" description="Chemokine interleukin-8-like" evidence="4">
    <location>
        <begin position="25"/>
        <end position="84"/>
    </location>
</feature>
<feature type="region of interest" description="Disordered" evidence="2">
    <location>
        <begin position="121"/>
        <end position="189"/>
    </location>
</feature>
<evidence type="ECO:0000313" key="6">
    <source>
        <dbReference type="Proteomes" id="UP001187315"/>
    </source>
</evidence>
<protein>
    <recommendedName>
        <fullName evidence="4">Chemokine interleukin-8-like domain-containing protein</fullName>
    </recommendedName>
</protein>
<dbReference type="Pfam" id="PF00048">
    <property type="entry name" value="IL8"/>
    <property type="match status" value="1"/>
</dbReference>
<dbReference type="SMART" id="SM00199">
    <property type="entry name" value="SCY"/>
    <property type="match status" value="1"/>
</dbReference>
<dbReference type="SUPFAM" id="SSF54117">
    <property type="entry name" value="Interleukin 8-like chemokines"/>
    <property type="match status" value="1"/>
</dbReference>